<accession>A0AAD9LFL0</accession>
<protein>
    <submittedName>
        <fullName evidence="1">Uncharacterized protein</fullName>
    </submittedName>
</protein>
<dbReference type="EMBL" id="JAHBMH010000062">
    <property type="protein sequence ID" value="KAK1934808.1"/>
    <property type="molecule type" value="Genomic_DNA"/>
</dbReference>
<evidence type="ECO:0000313" key="2">
    <source>
        <dbReference type="Proteomes" id="UP001195914"/>
    </source>
</evidence>
<reference evidence="1" key="1">
    <citation type="journal article" date="2014" name="Nucleic Acids Res.">
        <title>The evolutionary dynamics of variant antigen genes in Babesia reveal a history of genomic innovation underlying host-parasite interaction.</title>
        <authorList>
            <person name="Jackson A.P."/>
            <person name="Otto T.D."/>
            <person name="Darby A."/>
            <person name="Ramaprasad A."/>
            <person name="Xia D."/>
            <person name="Echaide I.E."/>
            <person name="Farber M."/>
            <person name="Gahlot S."/>
            <person name="Gamble J."/>
            <person name="Gupta D."/>
            <person name="Gupta Y."/>
            <person name="Jackson L."/>
            <person name="Malandrin L."/>
            <person name="Malas T.B."/>
            <person name="Moussa E."/>
            <person name="Nair M."/>
            <person name="Reid A.J."/>
            <person name="Sanders M."/>
            <person name="Sharma J."/>
            <person name="Tracey A."/>
            <person name="Quail M.A."/>
            <person name="Weir W."/>
            <person name="Wastling J.M."/>
            <person name="Hall N."/>
            <person name="Willadsen P."/>
            <person name="Lingelbach K."/>
            <person name="Shiels B."/>
            <person name="Tait A."/>
            <person name="Berriman M."/>
            <person name="Allred D.R."/>
            <person name="Pain A."/>
        </authorList>
    </citation>
    <scope>NUCLEOTIDE SEQUENCE</scope>
    <source>
        <strain evidence="1">1802A</strain>
    </source>
</reference>
<name>A0AAD9LFL0_BABDI</name>
<dbReference type="Proteomes" id="UP001195914">
    <property type="component" value="Unassembled WGS sequence"/>
</dbReference>
<evidence type="ECO:0000313" key="1">
    <source>
        <dbReference type="EMBL" id="KAK1934808.1"/>
    </source>
</evidence>
<keyword evidence="2" id="KW-1185">Reference proteome</keyword>
<organism evidence="1 2">
    <name type="scientific">Babesia divergens</name>
    <dbReference type="NCBI Taxonomy" id="32595"/>
    <lineage>
        <taxon>Eukaryota</taxon>
        <taxon>Sar</taxon>
        <taxon>Alveolata</taxon>
        <taxon>Apicomplexa</taxon>
        <taxon>Aconoidasida</taxon>
        <taxon>Piroplasmida</taxon>
        <taxon>Babesiidae</taxon>
        <taxon>Babesia</taxon>
    </lineage>
</organism>
<dbReference type="AlphaFoldDB" id="A0AAD9LFL0"/>
<sequence length="306" mass="35711">MGLPQTDIQHKSGRKMDLINDIDNTTNDYFEDVAKYIIVAPADKIGKAPMVLKQPEQHWTYPTEKSLRKSHVSVENTIDKEDKYRWRPGFCLQLGSQGRRAMLQLLRSVYKGNKKHKQIFENMNPPTTISNLPFFKVAMLWELAYKFDVFQEALAIHKMYGNVRNKIYRNQHTNMKPYYPNYDATRHSVVRSKNPDNMRSTHFNPDYEHPTAGEERQYAMLTSENVEHLKRNMECLMTVKQGGSDRFMKFMGTFKPREPNVDASTSSMETHDKNAETRTNKGYEYMPGMNTQIYSCTTRDCTVVPH</sequence>
<reference evidence="1" key="2">
    <citation type="submission" date="2021-05" db="EMBL/GenBank/DDBJ databases">
        <authorList>
            <person name="Pain A."/>
        </authorList>
    </citation>
    <scope>NUCLEOTIDE SEQUENCE</scope>
    <source>
        <strain evidence="1">1802A</strain>
    </source>
</reference>
<comment type="caution">
    <text evidence="1">The sequence shown here is derived from an EMBL/GenBank/DDBJ whole genome shotgun (WGS) entry which is preliminary data.</text>
</comment>
<gene>
    <name evidence="1" type="ORF">X943_001760</name>
</gene>
<proteinExistence type="predicted"/>